<evidence type="ECO:0000256" key="1">
    <source>
        <dbReference type="SAM" id="MobiDB-lite"/>
    </source>
</evidence>
<accession>A0A7Y2R0L5</accession>
<protein>
    <submittedName>
        <fullName evidence="2">Uncharacterized protein</fullName>
    </submittedName>
</protein>
<dbReference type="OrthoDB" id="8378993at2"/>
<comment type="caution">
    <text evidence="2">The sequence shown here is derived from an EMBL/GenBank/DDBJ whole genome shotgun (WGS) entry which is preliminary data.</text>
</comment>
<dbReference type="Proteomes" id="UP000530654">
    <property type="component" value="Unassembled WGS sequence"/>
</dbReference>
<feature type="region of interest" description="Disordered" evidence="1">
    <location>
        <begin position="72"/>
        <end position="92"/>
    </location>
</feature>
<proteinExistence type="predicted"/>
<dbReference type="AlphaFoldDB" id="A0A7Y2R0L5"/>
<name>A0A7Y2R0L5_9HYPH</name>
<gene>
    <name evidence="2" type="ORF">HLI17_02445</name>
</gene>
<dbReference type="RefSeq" id="WP_162116293.1">
    <property type="nucleotide sequence ID" value="NZ_JAAEAB010000005.1"/>
</dbReference>
<evidence type="ECO:0000313" key="3">
    <source>
        <dbReference type="Proteomes" id="UP000530654"/>
    </source>
</evidence>
<organism evidence="2 3">
    <name type="scientific">Rhizobium laguerreae</name>
    <dbReference type="NCBI Taxonomy" id="1076926"/>
    <lineage>
        <taxon>Bacteria</taxon>
        <taxon>Pseudomonadati</taxon>
        <taxon>Pseudomonadota</taxon>
        <taxon>Alphaproteobacteria</taxon>
        <taxon>Hyphomicrobiales</taxon>
        <taxon>Rhizobiaceae</taxon>
        <taxon>Rhizobium/Agrobacterium group</taxon>
        <taxon>Rhizobium</taxon>
    </lineage>
</organism>
<evidence type="ECO:0000313" key="2">
    <source>
        <dbReference type="EMBL" id="NNH62159.1"/>
    </source>
</evidence>
<sequence length="92" mass="10731">MENRLHPALRRLAPFPRDEAFEKLRQRVRALLENGEASRWELLRAEWLYDVALLTNDFRLWMQHLDKGFGTANKTALSPGSGMAQLIERSPR</sequence>
<dbReference type="EMBL" id="JABEQY010000002">
    <property type="protein sequence ID" value="NNH62159.1"/>
    <property type="molecule type" value="Genomic_DNA"/>
</dbReference>
<reference evidence="2 3" key="1">
    <citation type="submission" date="2020-04" db="EMBL/GenBank/DDBJ databases">
        <title>Rhizobium bacterial biofertilizers improve the content of phenolic compounds of Lactuca sativa L. under non-saline and saline-stress conditions.</title>
        <authorList>
            <person name="Ayuso-Calles M."/>
            <person name="Garcia-Estevez I."/>
            <person name="Jimenez-Gomez A."/>
            <person name="Flores-Felix J.D."/>
            <person name="Escribano-Bailon M."/>
            <person name="Rivas R."/>
        </authorList>
    </citation>
    <scope>NUCLEOTIDE SEQUENCE [LARGE SCALE GENOMIC DNA]</scope>
    <source>
        <strain evidence="2 3">GPTR02</strain>
    </source>
</reference>